<dbReference type="EMBL" id="VSSQ01030610">
    <property type="protein sequence ID" value="MPM81200.1"/>
    <property type="molecule type" value="Genomic_DNA"/>
</dbReference>
<dbReference type="AlphaFoldDB" id="A0A645CVL9"/>
<evidence type="ECO:0000313" key="1">
    <source>
        <dbReference type="EMBL" id="MPM81200.1"/>
    </source>
</evidence>
<accession>A0A645CVL9</accession>
<comment type="caution">
    <text evidence="1">The sequence shown here is derived from an EMBL/GenBank/DDBJ whole genome shotgun (WGS) entry which is preliminary data.</text>
</comment>
<gene>
    <name evidence="1" type="ORF">SDC9_128252</name>
</gene>
<sequence>MPASLFFNTQTVKCFIKRLAHLTVIRLGRIIREAVGLTNRLYLKSAHNGLRPGSDCIMKNRFKLVGVGYLVNLDVITRNIVIFARGIAGTVKADKGHAIIYRFKLLYRQKNT</sequence>
<name>A0A645CVL9_9ZZZZ</name>
<protein>
    <submittedName>
        <fullName evidence="1">Uncharacterized protein</fullName>
    </submittedName>
</protein>
<reference evidence="1" key="1">
    <citation type="submission" date="2019-08" db="EMBL/GenBank/DDBJ databases">
        <authorList>
            <person name="Kucharzyk K."/>
            <person name="Murdoch R.W."/>
            <person name="Higgins S."/>
            <person name="Loffler F."/>
        </authorList>
    </citation>
    <scope>NUCLEOTIDE SEQUENCE</scope>
</reference>
<proteinExistence type="predicted"/>
<organism evidence="1">
    <name type="scientific">bioreactor metagenome</name>
    <dbReference type="NCBI Taxonomy" id="1076179"/>
    <lineage>
        <taxon>unclassified sequences</taxon>
        <taxon>metagenomes</taxon>
        <taxon>ecological metagenomes</taxon>
    </lineage>
</organism>